<evidence type="ECO:0000313" key="6">
    <source>
        <dbReference type="EMBL" id="CAI9721936.1"/>
    </source>
</evidence>
<gene>
    <name evidence="6" type="ORF">OCTVUL_1B001097</name>
</gene>
<dbReference type="PANTHER" id="PTHR12859">
    <property type="entry name" value="PRA1 PROTEIN"/>
    <property type="match status" value="1"/>
</dbReference>
<reference evidence="6" key="1">
    <citation type="submission" date="2023-08" db="EMBL/GenBank/DDBJ databases">
        <authorList>
            <person name="Alioto T."/>
            <person name="Alioto T."/>
            <person name="Gomez Garrido J."/>
        </authorList>
    </citation>
    <scope>NUCLEOTIDE SEQUENCE</scope>
</reference>
<evidence type="ECO:0000256" key="5">
    <source>
        <dbReference type="RuleBase" id="RU363107"/>
    </source>
</evidence>
<name>A0AA36ATB0_OCTVU</name>
<keyword evidence="4 5" id="KW-0472">Membrane</keyword>
<evidence type="ECO:0000256" key="2">
    <source>
        <dbReference type="ARBA" id="ARBA00022692"/>
    </source>
</evidence>
<keyword evidence="2 5" id="KW-0812">Transmembrane</keyword>
<accession>A0AA36ATB0</accession>
<comment type="similarity">
    <text evidence="5">Belongs to the PRA1 family.</text>
</comment>
<feature type="transmembrane region" description="Helical" evidence="5">
    <location>
        <begin position="41"/>
        <end position="62"/>
    </location>
</feature>
<dbReference type="Proteomes" id="UP001162480">
    <property type="component" value="Chromosome 4"/>
</dbReference>
<dbReference type="AlphaFoldDB" id="A0AA36ATB0"/>
<dbReference type="Pfam" id="PF03208">
    <property type="entry name" value="PRA1"/>
    <property type="match status" value="1"/>
</dbReference>
<evidence type="ECO:0000256" key="4">
    <source>
        <dbReference type="ARBA" id="ARBA00023136"/>
    </source>
</evidence>
<dbReference type="EMBL" id="OX597817">
    <property type="protein sequence ID" value="CAI9721936.1"/>
    <property type="molecule type" value="Genomic_DNA"/>
</dbReference>
<evidence type="ECO:0000256" key="1">
    <source>
        <dbReference type="ARBA" id="ARBA00004141"/>
    </source>
</evidence>
<dbReference type="GO" id="GO:0016020">
    <property type="term" value="C:membrane"/>
    <property type="evidence" value="ECO:0007669"/>
    <property type="project" value="UniProtKB-SubCell"/>
</dbReference>
<feature type="transmembrane region" description="Helical" evidence="5">
    <location>
        <begin position="120"/>
        <end position="140"/>
    </location>
</feature>
<evidence type="ECO:0000256" key="3">
    <source>
        <dbReference type="ARBA" id="ARBA00022989"/>
    </source>
</evidence>
<comment type="subcellular location">
    <subcellularLocation>
        <location evidence="1 5">Membrane</location>
        <topology evidence="1 5">Multi-pass membrane protein</topology>
    </subcellularLocation>
</comment>
<keyword evidence="3 5" id="KW-1133">Transmembrane helix</keyword>
<evidence type="ECO:0000313" key="7">
    <source>
        <dbReference type="Proteomes" id="UP001162480"/>
    </source>
</evidence>
<dbReference type="PANTHER" id="PTHR12859:SF0">
    <property type="entry name" value="PRA1 FAMILY PROTEIN"/>
    <property type="match status" value="1"/>
</dbReference>
<organism evidence="6 7">
    <name type="scientific">Octopus vulgaris</name>
    <name type="common">Common octopus</name>
    <dbReference type="NCBI Taxonomy" id="6645"/>
    <lineage>
        <taxon>Eukaryota</taxon>
        <taxon>Metazoa</taxon>
        <taxon>Spiralia</taxon>
        <taxon>Lophotrochozoa</taxon>
        <taxon>Mollusca</taxon>
        <taxon>Cephalopoda</taxon>
        <taxon>Coleoidea</taxon>
        <taxon>Octopodiformes</taxon>
        <taxon>Octopoda</taxon>
        <taxon>Incirrata</taxon>
        <taxon>Octopodidae</taxon>
        <taxon>Octopus</taxon>
    </lineage>
</organism>
<feature type="transmembrane region" description="Helical" evidence="5">
    <location>
        <begin position="98"/>
        <end position="114"/>
    </location>
</feature>
<proteinExistence type="inferred from homology"/>
<keyword evidence="7" id="KW-1185">Reference proteome</keyword>
<sequence>MADLQLAPLRPIGDFLMESARFQMPNMVEADKWTKRVLQNLLYYQTNYFLTALFVFLIIGVIHPVKMVFGFVAIAAAFGGFVFCTNNQWKSRKFKRDHPIISVLIVLGAGYLLVYMLGAVIVFLLGVAFPLMLILLHASLRMRSIKNKLANKMEYIGLKRSPMGIILEGFGQDHESG</sequence>
<feature type="transmembrane region" description="Helical" evidence="5">
    <location>
        <begin position="68"/>
        <end position="86"/>
    </location>
</feature>
<protein>
    <recommendedName>
        <fullName evidence="5">PRA1 family protein</fullName>
    </recommendedName>
</protein>
<dbReference type="InterPro" id="IPR004895">
    <property type="entry name" value="Prenylated_rab_accept_PRA1"/>
</dbReference>